<dbReference type="AlphaFoldDB" id="A0A9W9CMY9"/>
<evidence type="ECO:0000313" key="2">
    <source>
        <dbReference type="Proteomes" id="UP001140560"/>
    </source>
</evidence>
<evidence type="ECO:0000313" key="1">
    <source>
        <dbReference type="EMBL" id="KAJ4372292.1"/>
    </source>
</evidence>
<protein>
    <submittedName>
        <fullName evidence="1">Uncharacterized protein</fullName>
    </submittedName>
</protein>
<gene>
    <name evidence="1" type="ORF">N0V83_004066</name>
</gene>
<accession>A0A9W9CMY9</accession>
<dbReference type="Proteomes" id="UP001140560">
    <property type="component" value="Unassembled WGS sequence"/>
</dbReference>
<comment type="caution">
    <text evidence="1">The sequence shown here is derived from an EMBL/GenBank/DDBJ whole genome shotgun (WGS) entry which is preliminary data.</text>
</comment>
<name>A0A9W9CMY9_9PLEO</name>
<keyword evidence="2" id="KW-1185">Reference proteome</keyword>
<reference evidence="1" key="1">
    <citation type="submission" date="2022-10" db="EMBL/GenBank/DDBJ databases">
        <title>Tapping the CABI collections for fungal endophytes: first genome assemblies for Collariella, Neodidymelliopsis, Ascochyta clinopodiicola, Didymella pomorum, Didymosphaeria variabile, Neocosmospora piperis and Neocucurbitaria cava.</title>
        <authorList>
            <person name="Hill R."/>
        </authorList>
    </citation>
    <scope>NUCLEOTIDE SEQUENCE</scope>
    <source>
        <strain evidence="1">IMI 356814</strain>
    </source>
</reference>
<sequence length="181" mass="20026">MAELLGSKALLEDVTVLLDDIKVLLEDTTELLDDTTELLVDNKALLEDTTAVLEEIEELPTVAVAELLGSTVDEMLDETIGELLEDERTPLDDDANIEDEPEVLELCVVIPVEVDLELLELSVLCLLVLLDVCREEALRPVLDEVLTDVDTLEEVLGVLVVRRTEEEDEELLLPAQLPNAD</sequence>
<dbReference type="EMBL" id="JAPEUY010000006">
    <property type="protein sequence ID" value="KAJ4372292.1"/>
    <property type="molecule type" value="Genomic_DNA"/>
</dbReference>
<proteinExistence type="predicted"/>
<organism evidence="1 2">
    <name type="scientific">Neocucurbitaria cava</name>
    <dbReference type="NCBI Taxonomy" id="798079"/>
    <lineage>
        <taxon>Eukaryota</taxon>
        <taxon>Fungi</taxon>
        <taxon>Dikarya</taxon>
        <taxon>Ascomycota</taxon>
        <taxon>Pezizomycotina</taxon>
        <taxon>Dothideomycetes</taxon>
        <taxon>Pleosporomycetidae</taxon>
        <taxon>Pleosporales</taxon>
        <taxon>Pleosporineae</taxon>
        <taxon>Cucurbitariaceae</taxon>
        <taxon>Neocucurbitaria</taxon>
    </lineage>
</organism>